<accession>A0ABR0EIN5</accession>
<feature type="region of interest" description="Disordered" evidence="1">
    <location>
        <begin position="142"/>
        <end position="187"/>
    </location>
</feature>
<evidence type="ECO:0000256" key="1">
    <source>
        <dbReference type="SAM" id="MobiDB-lite"/>
    </source>
</evidence>
<evidence type="ECO:0000313" key="2">
    <source>
        <dbReference type="EMBL" id="KAK4501063.1"/>
    </source>
</evidence>
<protein>
    <submittedName>
        <fullName evidence="2">Uncharacterized protein</fullName>
    </submittedName>
</protein>
<keyword evidence="3" id="KW-1185">Reference proteome</keyword>
<proteinExistence type="predicted"/>
<feature type="compositionally biased region" description="Basic and acidic residues" evidence="1">
    <location>
        <begin position="151"/>
        <end position="187"/>
    </location>
</feature>
<evidence type="ECO:0000313" key="3">
    <source>
        <dbReference type="Proteomes" id="UP001305779"/>
    </source>
</evidence>
<dbReference type="Proteomes" id="UP001305779">
    <property type="component" value="Unassembled WGS sequence"/>
</dbReference>
<organism evidence="2 3">
    <name type="scientific">Zasmidium cellare</name>
    <name type="common">Wine cellar mold</name>
    <name type="synonym">Racodium cellare</name>
    <dbReference type="NCBI Taxonomy" id="395010"/>
    <lineage>
        <taxon>Eukaryota</taxon>
        <taxon>Fungi</taxon>
        <taxon>Dikarya</taxon>
        <taxon>Ascomycota</taxon>
        <taxon>Pezizomycotina</taxon>
        <taxon>Dothideomycetes</taxon>
        <taxon>Dothideomycetidae</taxon>
        <taxon>Mycosphaerellales</taxon>
        <taxon>Mycosphaerellaceae</taxon>
        <taxon>Zasmidium</taxon>
    </lineage>
</organism>
<dbReference type="EMBL" id="JAXOVC010000005">
    <property type="protein sequence ID" value="KAK4501063.1"/>
    <property type="molecule type" value="Genomic_DNA"/>
</dbReference>
<gene>
    <name evidence="2" type="ORF">PRZ48_006869</name>
</gene>
<name>A0ABR0EIN5_ZASCE</name>
<comment type="caution">
    <text evidence="2">The sequence shown here is derived from an EMBL/GenBank/DDBJ whole genome shotgun (WGS) entry which is preliminary data.</text>
</comment>
<sequence>MSTPPDSLRIQDASQALNIPLSPGTQLYILLGHFQPLKPSGNVRRLGQKLLKKPPAPKYENVHFSQVEGVFLSEFDAERRMRDLVTGHEQTAPHSVFDPSTQEVGRGFQIKTTTGLQSYWIVASKVAAYEKSISFGATVIRRSSDRQGSSHKSDESTKSSKESKPATKASDESKLVEDRCEHESVDRGLIDGRRIDRNSEQIINNMDRMGILPFSK</sequence>
<reference evidence="2 3" key="1">
    <citation type="journal article" date="2023" name="G3 (Bethesda)">
        <title>A chromosome-level genome assembly of Zasmidium syzygii isolated from banana leaves.</title>
        <authorList>
            <person name="van Westerhoven A.C."/>
            <person name="Mehrabi R."/>
            <person name="Talebi R."/>
            <person name="Steentjes M.B.F."/>
            <person name="Corcolon B."/>
            <person name="Chong P.A."/>
            <person name="Kema G.H.J."/>
            <person name="Seidl M.F."/>
        </authorList>
    </citation>
    <scope>NUCLEOTIDE SEQUENCE [LARGE SCALE GENOMIC DNA]</scope>
    <source>
        <strain evidence="2 3">P124</strain>
    </source>
</reference>